<dbReference type="SUPFAM" id="SSF51735">
    <property type="entry name" value="NAD(P)-binding Rossmann-fold domains"/>
    <property type="match status" value="1"/>
</dbReference>
<evidence type="ECO:0000313" key="4">
    <source>
        <dbReference type="Proteomes" id="UP000198571"/>
    </source>
</evidence>
<reference evidence="4" key="1">
    <citation type="submission" date="2016-10" db="EMBL/GenBank/DDBJ databases">
        <authorList>
            <person name="Varghese N."/>
            <person name="Submissions S."/>
        </authorList>
    </citation>
    <scope>NUCLEOTIDE SEQUENCE [LARGE SCALE GENOMIC DNA]</scope>
    <source>
        <strain evidence="4">S9</strain>
    </source>
</reference>
<dbReference type="PANTHER" id="PTHR43000">
    <property type="entry name" value="DTDP-D-GLUCOSE 4,6-DEHYDRATASE-RELATED"/>
    <property type="match status" value="1"/>
</dbReference>
<accession>A0A1H9X6P8</accession>
<comment type="similarity">
    <text evidence="1">Belongs to the NAD(P)-dependent epimerase/dehydratase family.</text>
</comment>
<feature type="domain" description="NAD-dependent epimerase/dehydratase" evidence="2">
    <location>
        <begin position="5"/>
        <end position="241"/>
    </location>
</feature>
<keyword evidence="4" id="KW-1185">Reference proteome</keyword>
<dbReference type="Gene3D" id="3.40.50.720">
    <property type="entry name" value="NAD(P)-binding Rossmann-like Domain"/>
    <property type="match status" value="1"/>
</dbReference>
<proteinExistence type="inferred from homology"/>
<dbReference type="InterPro" id="IPR036291">
    <property type="entry name" value="NAD(P)-bd_dom_sf"/>
</dbReference>
<dbReference type="PRINTS" id="PR01713">
    <property type="entry name" value="NUCEPIMERASE"/>
</dbReference>
<dbReference type="EMBL" id="FOGT01000027">
    <property type="protein sequence ID" value="SES41815.1"/>
    <property type="molecule type" value="Genomic_DNA"/>
</dbReference>
<sequence>MKKAIVTGSAGFVGSTLTERLLKEGYTVTGIDCLTDNYDKSIKLKNITPFKHHKNFKIINKNLLELDLKTLVSDHDYVFHQAGLPGVRKSWGEDFLQYVSHNIYATQKILEAVKGSRVKKMIYASSSSIYGSMNGPTGEEKLPAPFSPYGVTKLSAEHLCHLYYQNYGIPVVSLRYFTVFGPRQRPDMAIHQFIRNTLEEKPITVYGEGKQTRDFTYIKDAVDANMRAMAFGKSGEAYNIGGGSRIGLMDLITLIESASGKKAKVIHTPAQPGDAAHTWADISKAEKDFGYCPVYSLEKGLYHQTSHIRALYNL</sequence>
<dbReference type="RefSeq" id="WP_093056041.1">
    <property type="nucleotide sequence ID" value="NZ_FOGT01000027.1"/>
</dbReference>
<organism evidence="3 4">
    <name type="scientific">Salipaludibacillus aurantiacus</name>
    <dbReference type="NCBI Taxonomy" id="1601833"/>
    <lineage>
        <taxon>Bacteria</taxon>
        <taxon>Bacillati</taxon>
        <taxon>Bacillota</taxon>
        <taxon>Bacilli</taxon>
        <taxon>Bacillales</taxon>
        <taxon>Bacillaceae</taxon>
    </lineage>
</organism>
<dbReference type="STRING" id="1601833.SAMN05518684_12719"/>
<gene>
    <name evidence="3" type="ORF">SAMN05518684_12719</name>
</gene>
<evidence type="ECO:0000259" key="2">
    <source>
        <dbReference type="Pfam" id="PF01370"/>
    </source>
</evidence>
<dbReference type="Proteomes" id="UP000198571">
    <property type="component" value="Unassembled WGS sequence"/>
</dbReference>
<dbReference type="AlphaFoldDB" id="A0A1H9X6P8"/>
<evidence type="ECO:0000313" key="3">
    <source>
        <dbReference type="EMBL" id="SES41815.1"/>
    </source>
</evidence>
<dbReference type="InterPro" id="IPR001509">
    <property type="entry name" value="Epimerase_deHydtase"/>
</dbReference>
<evidence type="ECO:0000256" key="1">
    <source>
        <dbReference type="ARBA" id="ARBA00007637"/>
    </source>
</evidence>
<dbReference type="OrthoDB" id="9811743at2"/>
<dbReference type="Gene3D" id="3.90.25.10">
    <property type="entry name" value="UDP-galactose 4-epimerase, domain 1"/>
    <property type="match status" value="1"/>
</dbReference>
<name>A0A1H9X6P8_9BACI</name>
<dbReference type="Pfam" id="PF01370">
    <property type="entry name" value="Epimerase"/>
    <property type="match status" value="1"/>
</dbReference>
<protein>
    <submittedName>
        <fullName evidence="3">UDP-glucose 4-epimerase</fullName>
    </submittedName>
</protein>